<dbReference type="EMBL" id="OZ034819">
    <property type="protein sequence ID" value="CAL1395286.1"/>
    <property type="molecule type" value="Genomic_DNA"/>
</dbReference>
<proteinExistence type="predicted"/>
<keyword evidence="3" id="KW-1185">Reference proteome</keyword>
<sequence>MNIPAYLHKLGWESLVSDLRFSQCPEAVRLFYVNLRRGPGSDPSFFTTLVYDYEIKVTPEMLASVLEIPHAGIRAGTDSEFQHFGFRFDHALASLTRDIGRWFASPLAAGKLLDDLKVLFFFLTRWFLPRDLATDLIHSPDLWVIFNARAGRRISYASLMFQHMIKFGSEYYSGPLAFGPQITRLLYRLEIDLRDKVIVCDVLDDLRPQHVLERVDALVGPRKPITGSGGVASQQQMVSSALVNAAAAAYKQEASAKSGPKRRMLIEKDLMLPKFIYESNQISDPISPDSHSGDEDDRVSSYVSPPNYPF</sequence>
<organism evidence="2 3">
    <name type="scientific">Linum trigynum</name>
    <dbReference type="NCBI Taxonomy" id="586398"/>
    <lineage>
        <taxon>Eukaryota</taxon>
        <taxon>Viridiplantae</taxon>
        <taxon>Streptophyta</taxon>
        <taxon>Embryophyta</taxon>
        <taxon>Tracheophyta</taxon>
        <taxon>Spermatophyta</taxon>
        <taxon>Magnoliopsida</taxon>
        <taxon>eudicotyledons</taxon>
        <taxon>Gunneridae</taxon>
        <taxon>Pentapetalae</taxon>
        <taxon>rosids</taxon>
        <taxon>fabids</taxon>
        <taxon>Malpighiales</taxon>
        <taxon>Linaceae</taxon>
        <taxon>Linum</taxon>
    </lineage>
</organism>
<name>A0AAV2FAI8_9ROSI</name>
<gene>
    <name evidence="2" type="ORF">LTRI10_LOCUS35729</name>
</gene>
<accession>A0AAV2FAI8</accession>
<feature type="region of interest" description="Disordered" evidence="1">
    <location>
        <begin position="281"/>
        <end position="310"/>
    </location>
</feature>
<evidence type="ECO:0000313" key="2">
    <source>
        <dbReference type="EMBL" id="CAL1395286.1"/>
    </source>
</evidence>
<reference evidence="2 3" key="1">
    <citation type="submission" date="2024-04" db="EMBL/GenBank/DDBJ databases">
        <authorList>
            <person name="Fracassetti M."/>
        </authorList>
    </citation>
    <scope>NUCLEOTIDE SEQUENCE [LARGE SCALE GENOMIC DNA]</scope>
</reference>
<dbReference type="AlphaFoldDB" id="A0AAV2FAI8"/>
<evidence type="ECO:0000256" key="1">
    <source>
        <dbReference type="SAM" id="MobiDB-lite"/>
    </source>
</evidence>
<evidence type="ECO:0000313" key="3">
    <source>
        <dbReference type="Proteomes" id="UP001497516"/>
    </source>
</evidence>
<protein>
    <submittedName>
        <fullName evidence="2">Uncharacterized protein</fullName>
    </submittedName>
</protein>
<dbReference type="Proteomes" id="UP001497516">
    <property type="component" value="Chromosome 6"/>
</dbReference>